<evidence type="ECO:0000256" key="5">
    <source>
        <dbReference type="RuleBase" id="RU361279"/>
    </source>
</evidence>
<organism evidence="6 7">
    <name type="scientific">Aureitalea marina</name>
    <dbReference type="NCBI Taxonomy" id="930804"/>
    <lineage>
        <taxon>Bacteria</taxon>
        <taxon>Pseudomonadati</taxon>
        <taxon>Bacteroidota</taxon>
        <taxon>Flavobacteriia</taxon>
        <taxon>Flavobacteriales</taxon>
        <taxon>Flavobacteriaceae</taxon>
        <taxon>Aureitalea</taxon>
    </lineage>
</organism>
<dbReference type="PIRSF" id="PIRSF006806">
    <property type="entry name" value="FTHF_cligase"/>
    <property type="match status" value="1"/>
</dbReference>
<sequence>MTKSELRKIYKKKRLDLEDPDQASLDIANQSLKLDIWDRQYFHLFLPIQQQREVDTSYLLHILQGRDKSVVLSRSDFKTTSLNHVLLEDNTKISVNAMGIPEPEGGIPFPIDQLEVIFVPLLAYDQKGNRLGYGKGFYDRFLAQCNKGVLFVGLSYFGPEEVIPTDPVDIPLHYCITPEGIHQFPQSN</sequence>
<dbReference type="GO" id="GO:0035999">
    <property type="term" value="P:tetrahydrofolate interconversion"/>
    <property type="evidence" value="ECO:0007669"/>
    <property type="project" value="TreeGrafter"/>
</dbReference>
<dbReference type="GO" id="GO:0005524">
    <property type="term" value="F:ATP binding"/>
    <property type="evidence" value="ECO:0007669"/>
    <property type="project" value="UniProtKB-KW"/>
</dbReference>
<comment type="similarity">
    <text evidence="1 5">Belongs to the 5-formyltetrahydrofolate cyclo-ligase family.</text>
</comment>
<dbReference type="GO" id="GO:0046872">
    <property type="term" value="F:metal ion binding"/>
    <property type="evidence" value="ECO:0007669"/>
    <property type="project" value="UniProtKB-KW"/>
</dbReference>
<dbReference type="OrthoDB" id="9801938at2"/>
<feature type="binding site" evidence="4">
    <location>
        <position position="53"/>
    </location>
    <ligand>
        <name>substrate</name>
    </ligand>
</feature>
<comment type="cofactor">
    <cofactor evidence="5">
        <name>Mg(2+)</name>
        <dbReference type="ChEBI" id="CHEBI:18420"/>
    </cofactor>
</comment>
<gene>
    <name evidence="6" type="ORF">BST85_12375</name>
</gene>
<keyword evidence="3 4" id="KW-0067">ATP-binding</keyword>
<dbReference type="EMBL" id="MQUB01000001">
    <property type="protein sequence ID" value="PQB05604.1"/>
    <property type="molecule type" value="Genomic_DNA"/>
</dbReference>
<evidence type="ECO:0000256" key="1">
    <source>
        <dbReference type="ARBA" id="ARBA00010638"/>
    </source>
</evidence>
<keyword evidence="2 4" id="KW-0547">Nucleotide-binding</keyword>
<dbReference type="AlphaFoldDB" id="A0A2S7KSK4"/>
<dbReference type="SUPFAM" id="SSF100950">
    <property type="entry name" value="NagB/RpiA/CoA transferase-like"/>
    <property type="match status" value="1"/>
</dbReference>
<evidence type="ECO:0000313" key="7">
    <source>
        <dbReference type="Proteomes" id="UP000239800"/>
    </source>
</evidence>
<accession>A0A2S7KSK4</accession>
<dbReference type="GO" id="GO:0030272">
    <property type="term" value="F:5-formyltetrahydrofolate cyclo-ligase activity"/>
    <property type="evidence" value="ECO:0007669"/>
    <property type="project" value="UniProtKB-EC"/>
</dbReference>
<keyword evidence="5" id="KW-0460">Magnesium</keyword>
<dbReference type="InterPro" id="IPR037171">
    <property type="entry name" value="NagB/RpiA_transferase-like"/>
</dbReference>
<keyword evidence="6" id="KW-0436">Ligase</keyword>
<dbReference type="Pfam" id="PF01812">
    <property type="entry name" value="5-FTHF_cyc-lig"/>
    <property type="match status" value="1"/>
</dbReference>
<feature type="binding site" evidence="4">
    <location>
        <begin position="130"/>
        <end position="138"/>
    </location>
    <ligand>
        <name>ATP</name>
        <dbReference type="ChEBI" id="CHEBI:30616"/>
    </ligand>
</feature>
<feature type="binding site" evidence="4">
    <location>
        <position position="48"/>
    </location>
    <ligand>
        <name>substrate</name>
    </ligand>
</feature>
<evidence type="ECO:0000256" key="4">
    <source>
        <dbReference type="PIRSR" id="PIRSR006806-1"/>
    </source>
</evidence>
<dbReference type="RefSeq" id="WP_104813551.1">
    <property type="nucleotide sequence ID" value="NZ_MQUB01000001.1"/>
</dbReference>
<name>A0A2S7KSK4_9FLAO</name>
<dbReference type="InterPro" id="IPR024185">
    <property type="entry name" value="FTHF_cligase-like_sf"/>
</dbReference>
<reference evidence="6 7" key="1">
    <citation type="submission" date="2016-11" db="EMBL/GenBank/DDBJ databases">
        <title>Trade-off between light-utilization and light-protection in marine flavobacteria.</title>
        <authorList>
            <person name="Kumagai Y."/>
        </authorList>
    </citation>
    <scope>NUCLEOTIDE SEQUENCE [LARGE SCALE GENOMIC DNA]</scope>
    <source>
        <strain evidence="6 7">NBRC 107741</strain>
    </source>
</reference>
<dbReference type="GO" id="GO:0009396">
    <property type="term" value="P:folic acid-containing compound biosynthetic process"/>
    <property type="evidence" value="ECO:0007669"/>
    <property type="project" value="TreeGrafter"/>
</dbReference>
<dbReference type="Gene3D" id="3.40.50.10420">
    <property type="entry name" value="NagB/RpiA/CoA transferase-like"/>
    <property type="match status" value="1"/>
</dbReference>
<keyword evidence="7" id="KW-1185">Reference proteome</keyword>
<dbReference type="EC" id="6.3.3.2" evidence="5"/>
<protein>
    <recommendedName>
        <fullName evidence="5">5-formyltetrahydrofolate cyclo-ligase</fullName>
        <ecNumber evidence="5">6.3.3.2</ecNumber>
    </recommendedName>
</protein>
<evidence type="ECO:0000256" key="3">
    <source>
        <dbReference type="ARBA" id="ARBA00022840"/>
    </source>
</evidence>
<evidence type="ECO:0000256" key="2">
    <source>
        <dbReference type="ARBA" id="ARBA00022741"/>
    </source>
</evidence>
<evidence type="ECO:0000313" key="6">
    <source>
        <dbReference type="EMBL" id="PQB05604.1"/>
    </source>
</evidence>
<dbReference type="NCBIfam" id="TIGR02727">
    <property type="entry name" value="MTHFS_bact"/>
    <property type="match status" value="1"/>
</dbReference>
<dbReference type="Proteomes" id="UP000239800">
    <property type="component" value="Unassembled WGS sequence"/>
</dbReference>
<comment type="catalytic activity">
    <reaction evidence="5">
        <text>(6S)-5-formyl-5,6,7,8-tetrahydrofolate + ATP = (6R)-5,10-methenyltetrahydrofolate + ADP + phosphate</text>
        <dbReference type="Rhea" id="RHEA:10488"/>
        <dbReference type="ChEBI" id="CHEBI:30616"/>
        <dbReference type="ChEBI" id="CHEBI:43474"/>
        <dbReference type="ChEBI" id="CHEBI:57455"/>
        <dbReference type="ChEBI" id="CHEBI:57457"/>
        <dbReference type="ChEBI" id="CHEBI:456216"/>
        <dbReference type="EC" id="6.3.3.2"/>
    </reaction>
</comment>
<comment type="caution">
    <text evidence="6">The sequence shown here is derived from an EMBL/GenBank/DDBJ whole genome shotgun (WGS) entry which is preliminary data.</text>
</comment>
<dbReference type="PANTHER" id="PTHR23407">
    <property type="entry name" value="ATPASE INHIBITOR/5-FORMYLTETRAHYDROFOLATE CYCLO-LIGASE"/>
    <property type="match status" value="1"/>
</dbReference>
<dbReference type="InterPro" id="IPR002698">
    <property type="entry name" value="FTHF_cligase"/>
</dbReference>
<proteinExistence type="inferred from homology"/>
<dbReference type="PANTHER" id="PTHR23407:SF1">
    <property type="entry name" value="5-FORMYLTETRAHYDROFOLATE CYCLO-LIGASE"/>
    <property type="match status" value="1"/>
</dbReference>
<keyword evidence="5" id="KW-0479">Metal-binding</keyword>
<feature type="binding site" evidence="4">
    <location>
        <begin position="3"/>
        <end position="7"/>
    </location>
    <ligand>
        <name>ATP</name>
        <dbReference type="ChEBI" id="CHEBI:30616"/>
    </ligand>
</feature>